<comment type="caution">
    <text evidence="1">The sequence shown here is derived from an EMBL/GenBank/DDBJ whole genome shotgun (WGS) entry which is preliminary data.</text>
</comment>
<organism evidence="1 2">
    <name type="scientific">Streptacidiphilus alkalitolerans</name>
    <dbReference type="NCBI Taxonomy" id="3342712"/>
    <lineage>
        <taxon>Bacteria</taxon>
        <taxon>Bacillati</taxon>
        <taxon>Actinomycetota</taxon>
        <taxon>Actinomycetes</taxon>
        <taxon>Kitasatosporales</taxon>
        <taxon>Streptomycetaceae</taxon>
        <taxon>Streptacidiphilus</taxon>
    </lineage>
</organism>
<dbReference type="SUPFAM" id="SSF82866">
    <property type="entry name" value="Multidrug efflux transporter AcrB transmembrane domain"/>
    <property type="match status" value="2"/>
</dbReference>
<evidence type="ECO:0000313" key="1">
    <source>
        <dbReference type="EMBL" id="MFC1414738.1"/>
    </source>
</evidence>
<reference evidence="1 2" key="1">
    <citation type="submission" date="2024-09" db="EMBL/GenBank/DDBJ databases">
        <authorList>
            <person name="Lee S.D."/>
        </authorList>
    </citation>
    <scope>NUCLEOTIDE SEQUENCE [LARGE SCALE GENOMIC DNA]</scope>
    <source>
        <strain evidence="1 2">N1-1</strain>
    </source>
</reference>
<dbReference type="InterPro" id="IPR050545">
    <property type="entry name" value="Mycobact_MmpL"/>
</dbReference>
<dbReference type="EMBL" id="JBHEZX010000027">
    <property type="protein sequence ID" value="MFC1414738.1"/>
    <property type="molecule type" value="Genomic_DNA"/>
</dbReference>
<dbReference type="PANTHER" id="PTHR33406">
    <property type="entry name" value="MEMBRANE PROTEIN MJ1562-RELATED"/>
    <property type="match status" value="1"/>
</dbReference>
<accession>A0ABV6VM19</accession>
<gene>
    <name evidence="1" type="ORF">ACEZDG_36310</name>
</gene>
<dbReference type="PANTHER" id="PTHR33406:SF11">
    <property type="entry name" value="MEMBRANE PROTEIN SCO6666-RELATED"/>
    <property type="match status" value="1"/>
</dbReference>
<dbReference type="PROSITE" id="PS51257">
    <property type="entry name" value="PROKAR_LIPOPROTEIN"/>
    <property type="match status" value="1"/>
</dbReference>
<proteinExistence type="predicted"/>
<dbReference type="Gene3D" id="1.20.1640.10">
    <property type="entry name" value="Multidrug efflux transporter AcrB transmembrane domain"/>
    <property type="match status" value="2"/>
</dbReference>
<name>A0ABV6VM19_9ACTN</name>
<keyword evidence="2" id="KW-1185">Reference proteome</keyword>
<dbReference type="Proteomes" id="UP001592582">
    <property type="component" value="Unassembled WGS sequence"/>
</dbReference>
<evidence type="ECO:0000313" key="2">
    <source>
        <dbReference type="Proteomes" id="UP001592582"/>
    </source>
</evidence>
<dbReference type="InterPro" id="IPR000731">
    <property type="entry name" value="SSD"/>
</dbReference>
<dbReference type="InterPro" id="IPR004869">
    <property type="entry name" value="MMPL_dom"/>
</dbReference>
<protein>
    <submittedName>
        <fullName evidence="1">MMPL family transporter</fullName>
    </submittedName>
</protein>
<dbReference type="Pfam" id="PF03176">
    <property type="entry name" value="MMPL"/>
    <property type="match status" value="2"/>
</dbReference>
<sequence>MASLLYRIARAMFRRRRAVVAVWVVAAAAAIACMAAFGGAGKIDQTFTVPGSQSQQALDRMKQEFPAASGTTAQIVFTVPRGQQVTDPAAAKAIASTLAAAARAPQVAGVVPPQKSGAISPQRTAAIGQVDYQVSGSNLKSTTLDALRTAVDNAPHEGVTVQVGGPAFNNSPVNPGAEDLIGVLVAVLVLTVTFGSLLSAGMPLLTALFGVVTAVAATLSLTSAVSISSTALTLALMIGLAVGIDYALFIVTRHRSQLAQGTDPEESAGLALGTAGSAVLFAGLTVMIAMAGLLVVGIPFLSVMGLCAAGAVLIAVAVALTLLPAVLGFAGSRLTPKPGSRAARREADLAAVAAGSGPSPAGGRRIKGAERWAQLATRRPLITVVLVVAAMGLLAWPAHSMNLALPDNSTAPGSSSQRIAYDQVSDNFGPGFNGPLLILADTSHSPDPAASLEHIAASLRALPDVAAVTAPQTSAKSEAALIELVPRSAPSAQATKDLVNAIRDDAAQLRGSTGTSIAVTGTTAVGIDVSSKLSAAMVPFGIVVVGLSLILLLLIFRSLVVPVKAAAGFLLSVGASFGLVVGLFQDGHLDRVIGVDTTGPVTSFLPIILMAVLFGLAMDYEVFLVSRMREDYVRHRDPRGAVHAGARNAGRVVTAAALIMFAVFASFVTSESMILKQIAFALAVGVLLDAFVVRMTLVPAVLALTGRAAWWLPRWLDRLLPDLDIEGESLHRQHPDTQPRSIPRPATDTSTQDVSR</sequence>
<dbReference type="PROSITE" id="PS50156">
    <property type="entry name" value="SSD"/>
    <property type="match status" value="2"/>
</dbReference>